<evidence type="ECO:0000313" key="3">
    <source>
        <dbReference type="EMBL" id="CEM13327.1"/>
    </source>
</evidence>
<reference evidence="3" key="1">
    <citation type="submission" date="2014-11" db="EMBL/GenBank/DDBJ databases">
        <authorList>
            <person name="Otto D Thomas"/>
            <person name="Naeem Raeece"/>
        </authorList>
    </citation>
    <scope>NUCLEOTIDE SEQUENCE</scope>
</reference>
<feature type="region of interest" description="Disordered" evidence="2">
    <location>
        <begin position="1"/>
        <end position="40"/>
    </location>
</feature>
<evidence type="ECO:0000256" key="1">
    <source>
        <dbReference type="SAM" id="Coils"/>
    </source>
</evidence>
<dbReference type="AlphaFoldDB" id="A0A0G4FIL0"/>
<dbReference type="EMBL" id="CDMZ01000394">
    <property type="protein sequence ID" value="CEM13327.1"/>
    <property type="molecule type" value="Genomic_DNA"/>
</dbReference>
<evidence type="ECO:0000256" key="2">
    <source>
        <dbReference type="SAM" id="MobiDB-lite"/>
    </source>
</evidence>
<sequence>MGFTFHHLSVLQDEKDKPNPRERGNSHGEKEREKERPLTWRKAQSAVALLSLNSRSRLRASQTSMEGTLEGQGHAELLELQGIVAHGGAGSGTGAAGDGQQTGRTLRSGRSSCLSVERFDSNLMVEGTPAHAGVTGRTGEMTARTLAKEAETEKSRSDREKDFWFKRNQEMVEDLLGQVEAAERRAEAAEELLGEKTRESLSLKEREIKLEEELQSCEAQNIRLKAEVEELRKEV</sequence>
<feature type="compositionally biased region" description="Basic and acidic residues" evidence="2">
    <location>
        <begin position="12"/>
        <end position="38"/>
    </location>
</feature>
<feature type="non-terminal residue" evidence="3">
    <location>
        <position position="235"/>
    </location>
</feature>
<proteinExistence type="predicted"/>
<accession>A0A0G4FIL0</accession>
<keyword evidence="1" id="KW-0175">Coiled coil</keyword>
<protein>
    <submittedName>
        <fullName evidence="3">Uncharacterized protein</fullName>
    </submittedName>
</protein>
<name>A0A0G4FIL0_9ALVE</name>
<organism evidence="3">
    <name type="scientific">Chromera velia CCMP2878</name>
    <dbReference type="NCBI Taxonomy" id="1169474"/>
    <lineage>
        <taxon>Eukaryota</taxon>
        <taxon>Sar</taxon>
        <taxon>Alveolata</taxon>
        <taxon>Colpodellida</taxon>
        <taxon>Chromeraceae</taxon>
        <taxon>Chromera</taxon>
    </lineage>
</organism>
<feature type="region of interest" description="Disordered" evidence="2">
    <location>
        <begin position="89"/>
        <end position="111"/>
    </location>
</feature>
<feature type="coiled-coil region" evidence="1">
    <location>
        <begin position="165"/>
        <end position="234"/>
    </location>
</feature>
<gene>
    <name evidence="3" type="ORF">Cvel_17186</name>
</gene>